<comment type="caution">
    <text evidence="3">The sequence shown here is derived from an EMBL/GenBank/DDBJ whole genome shotgun (WGS) entry which is preliminary data.</text>
</comment>
<keyword evidence="2" id="KW-1133">Transmembrane helix</keyword>
<evidence type="ECO:0000256" key="2">
    <source>
        <dbReference type="SAM" id="Phobius"/>
    </source>
</evidence>
<evidence type="ECO:0000313" key="3">
    <source>
        <dbReference type="EMBL" id="PGH03487.1"/>
    </source>
</evidence>
<dbReference type="Pfam" id="PF13920">
    <property type="entry name" value="zf-C3HC4_3"/>
    <property type="match status" value="1"/>
</dbReference>
<feature type="region of interest" description="Disordered" evidence="1">
    <location>
        <begin position="871"/>
        <end position="913"/>
    </location>
</feature>
<feature type="compositionally biased region" description="Low complexity" evidence="1">
    <location>
        <begin position="809"/>
        <end position="823"/>
    </location>
</feature>
<dbReference type="OrthoDB" id="66726at2759"/>
<dbReference type="InterPro" id="IPR013083">
    <property type="entry name" value="Znf_RING/FYVE/PHD"/>
</dbReference>
<feature type="transmembrane region" description="Helical" evidence="2">
    <location>
        <begin position="418"/>
        <end position="437"/>
    </location>
</feature>
<gene>
    <name evidence="3" type="ORF">GX51_04062</name>
</gene>
<dbReference type="STRING" id="2060905.A0A2B7X402"/>
<dbReference type="GO" id="GO:0016567">
    <property type="term" value="P:protein ubiquitination"/>
    <property type="evidence" value="ECO:0007669"/>
    <property type="project" value="TreeGrafter"/>
</dbReference>
<evidence type="ECO:0000256" key="1">
    <source>
        <dbReference type="SAM" id="MobiDB-lite"/>
    </source>
</evidence>
<dbReference type="PANTHER" id="PTHR22696">
    <property type="entry name" value="E3 UBIQUITIN-PROTEIN LIGASE RNF26"/>
    <property type="match status" value="1"/>
</dbReference>
<keyword evidence="2" id="KW-0472">Membrane</keyword>
<dbReference type="Gene3D" id="3.30.40.10">
    <property type="entry name" value="Zinc/RING finger domain, C3HC4 (zinc finger)"/>
    <property type="match status" value="1"/>
</dbReference>
<organism evidence="3 4">
    <name type="scientific">Blastomyces parvus</name>
    <dbReference type="NCBI Taxonomy" id="2060905"/>
    <lineage>
        <taxon>Eukaryota</taxon>
        <taxon>Fungi</taxon>
        <taxon>Dikarya</taxon>
        <taxon>Ascomycota</taxon>
        <taxon>Pezizomycotina</taxon>
        <taxon>Eurotiomycetes</taxon>
        <taxon>Eurotiomycetidae</taxon>
        <taxon>Onygenales</taxon>
        <taxon>Ajellomycetaceae</taxon>
        <taxon>Blastomyces</taxon>
    </lineage>
</organism>
<dbReference type="AlphaFoldDB" id="A0A2B7X402"/>
<dbReference type="EMBL" id="PDNC01000048">
    <property type="protein sequence ID" value="PGH03487.1"/>
    <property type="molecule type" value="Genomic_DNA"/>
</dbReference>
<reference evidence="3 4" key="1">
    <citation type="submission" date="2017-10" db="EMBL/GenBank/DDBJ databases">
        <title>Comparative genomics in systemic dimorphic fungi from Ajellomycetaceae.</title>
        <authorList>
            <person name="Munoz J.F."/>
            <person name="Mcewen J.G."/>
            <person name="Clay O.K."/>
            <person name="Cuomo C.A."/>
        </authorList>
    </citation>
    <scope>NUCLEOTIDE SEQUENCE [LARGE SCALE GENOMIC DNA]</scope>
    <source>
        <strain evidence="3 4">UAMH130</strain>
    </source>
</reference>
<evidence type="ECO:0008006" key="5">
    <source>
        <dbReference type="Google" id="ProtNLM"/>
    </source>
</evidence>
<feature type="transmembrane region" description="Helical" evidence="2">
    <location>
        <begin position="199"/>
        <end position="220"/>
    </location>
</feature>
<dbReference type="GO" id="GO:0006511">
    <property type="term" value="P:ubiquitin-dependent protein catabolic process"/>
    <property type="evidence" value="ECO:0007669"/>
    <property type="project" value="TreeGrafter"/>
</dbReference>
<sequence length="1018" mass="111413">MALPTDINSMADAAATVITTAAEAAMPSTSLTPSSALFLNLSAVNSTLSKLPFLSSTSQDLLLYPLRVIYQAEVFIFITAPRSVLHFLGLEAAVTSMIEGAAGALGGGAGVGMDAAGTAGAAAVAAAGADGIGAAADAAVASGFSLGDLLHNMRKFGGFFSYMTSRWSLTCFAVALALNRVTIYGSTRRHLSLKWQVRLALRIIPIVLFVGQIITLLQAIRCQTSPEYPQIRYGKPGKRSSLDYGGEGGLLYSLSSLLLPWQDDEGSCNAVHMNRLPGTKEIPYGSFSLLWPVFLRLCLNQFVETLSCALQGRGVATEAGMSIFEHSLAFAEAETMISQSIGLGLFGLSKATGQASASNSTNSSSATQLLSKNQVLDRLNVTPELLLIALISCCNSLSSNILDVFGRQNQGRLINTTFWGLCFMASILLGFFDGMPLGNDIILKFPTVCIVGFVPHLIIFAGILTCLAIYGLALIITAFSLPSTMPPPTSLRERFSLAHANMQGASQIRNVRLNPREDFYTALVRIGYASLAAASDAVFLNEGKSVMVGTMTWLEEDRLSEIEASRSNTDARRRTAQPMELHASPKEAFSFDIPEREPEWESGYSREKKIEKQRGARSMEKQTALGGVGAFRGASRCYHGFTFFRGIFFLLVGWAAFWFVRTLDLVGITRPPRWLVKLGGTARKRAVPATTDNLNSLDFWILTDQGELKLPENYEYDVEKEMRKREFANISQWGEAEESRFDRKLYNWWKIGGSWGERDESGDYVPSQDDWDDTTSVVSMSTNAESEWEAYESDGRRTPTQSNPYTMGNNQGNLSNSSSTTNTPPDESLLDMTSLARLLDPRDHEARHEARVLASHLMAADEGKIMTRSRFKSQMERDRARVLTSSRYNSAHVRGPASASPGSNGKKRPTPEEEAEILENLILSRRLGQDYSSGGSYAQDQQYQRQQEPESWKTGASGLGADGPQCVICQAAPRSIIIWPCRCLCVCEDCRVSLAMNNFGNCVTCRREVFGFVRLWVP</sequence>
<proteinExistence type="predicted"/>
<dbReference type="Proteomes" id="UP000224080">
    <property type="component" value="Unassembled WGS sequence"/>
</dbReference>
<feature type="compositionally biased region" description="Polar residues" evidence="1">
    <location>
        <begin position="798"/>
        <end position="808"/>
    </location>
</feature>
<feature type="compositionally biased region" description="Polar residues" evidence="1">
    <location>
        <begin position="774"/>
        <end position="785"/>
    </location>
</feature>
<feature type="transmembrane region" description="Helical" evidence="2">
    <location>
        <begin position="457"/>
        <end position="481"/>
    </location>
</feature>
<keyword evidence="4" id="KW-1185">Reference proteome</keyword>
<dbReference type="PANTHER" id="PTHR22696:SF1">
    <property type="entry name" value="E3 UBIQUITIN-PROTEIN LIGASE RNF26"/>
    <property type="match status" value="1"/>
</dbReference>
<protein>
    <recommendedName>
        <fullName evidence="5">Ubiquitin-protein ligase</fullName>
    </recommendedName>
</protein>
<name>A0A2B7X402_9EURO</name>
<feature type="transmembrane region" description="Helical" evidence="2">
    <location>
        <begin position="159"/>
        <end position="178"/>
    </location>
</feature>
<feature type="region of interest" description="Disordered" evidence="1">
    <location>
        <begin position="931"/>
        <end position="956"/>
    </location>
</feature>
<keyword evidence="2" id="KW-0812">Transmembrane</keyword>
<feature type="region of interest" description="Disordered" evidence="1">
    <location>
        <begin position="759"/>
        <end position="828"/>
    </location>
</feature>
<feature type="transmembrane region" description="Helical" evidence="2">
    <location>
        <begin position="642"/>
        <end position="660"/>
    </location>
</feature>
<accession>A0A2B7X402</accession>
<dbReference type="GO" id="GO:0061630">
    <property type="term" value="F:ubiquitin protein ligase activity"/>
    <property type="evidence" value="ECO:0007669"/>
    <property type="project" value="TreeGrafter"/>
</dbReference>
<evidence type="ECO:0000313" key="4">
    <source>
        <dbReference type="Proteomes" id="UP000224080"/>
    </source>
</evidence>